<evidence type="ECO:0000259" key="4">
    <source>
        <dbReference type="PROSITE" id="PS50977"/>
    </source>
</evidence>
<dbReference type="EMBL" id="JACXYU010000015">
    <property type="protein sequence ID" value="MBD3934312.1"/>
    <property type="molecule type" value="Genomic_DNA"/>
</dbReference>
<keyword evidence="6" id="KW-1185">Reference proteome</keyword>
<dbReference type="PROSITE" id="PS50977">
    <property type="entry name" value="HTH_TETR_2"/>
    <property type="match status" value="1"/>
</dbReference>
<dbReference type="SUPFAM" id="SSF48498">
    <property type="entry name" value="Tetracyclin repressor-like, C-terminal domain"/>
    <property type="match status" value="1"/>
</dbReference>
<dbReference type="SUPFAM" id="SSF46689">
    <property type="entry name" value="Homeodomain-like"/>
    <property type="match status" value="1"/>
</dbReference>
<accession>A0A927F4P5</accession>
<dbReference type="InterPro" id="IPR045823">
    <property type="entry name" value="TetR_C_32"/>
</dbReference>
<evidence type="ECO:0000313" key="6">
    <source>
        <dbReference type="Proteomes" id="UP000632289"/>
    </source>
</evidence>
<evidence type="ECO:0000256" key="1">
    <source>
        <dbReference type="ARBA" id="ARBA00023125"/>
    </source>
</evidence>
<feature type="domain" description="HTH tetR-type" evidence="4">
    <location>
        <begin position="16"/>
        <end position="75"/>
    </location>
</feature>
<dbReference type="GO" id="GO:0000976">
    <property type="term" value="F:transcription cis-regulatory region binding"/>
    <property type="evidence" value="ECO:0007669"/>
    <property type="project" value="TreeGrafter"/>
</dbReference>
<dbReference type="PRINTS" id="PR00455">
    <property type="entry name" value="HTHTETR"/>
</dbReference>
<dbReference type="GO" id="GO:0003700">
    <property type="term" value="F:DNA-binding transcription factor activity"/>
    <property type="evidence" value="ECO:0007669"/>
    <property type="project" value="TreeGrafter"/>
</dbReference>
<dbReference type="Pfam" id="PF00440">
    <property type="entry name" value="TetR_N"/>
    <property type="match status" value="1"/>
</dbReference>
<keyword evidence="1 2" id="KW-0238">DNA-binding</keyword>
<evidence type="ECO:0000256" key="3">
    <source>
        <dbReference type="SAM" id="MobiDB-lite"/>
    </source>
</evidence>
<sequence>MRPVDGRRERWSSHRAARREEFVEAALRALARHGPELRVEQVAAEAGVSKPVLYRHFTDKAHLLAALHDRVAVLLMERLEPALDPDDPPHLRIRTGVDAFLSLLEEHPNLYLLVSRTVPAGATNEGEGVRAGKELAARALTQLFDDYLHAYGLDTRGAAPMAHSVVGMVHSTAEWWLEKRSMSRQEVVDHLSETVWDCLDGYLRRRGARLDPDTPTSPDDVLAARAEHTRTPD</sequence>
<dbReference type="InterPro" id="IPR009057">
    <property type="entry name" value="Homeodomain-like_sf"/>
</dbReference>
<evidence type="ECO:0000313" key="5">
    <source>
        <dbReference type="EMBL" id="MBD3934312.1"/>
    </source>
</evidence>
<feature type="DNA-binding region" description="H-T-H motif" evidence="2">
    <location>
        <begin position="38"/>
        <end position="57"/>
    </location>
</feature>
<dbReference type="InterPro" id="IPR050109">
    <property type="entry name" value="HTH-type_TetR-like_transc_reg"/>
</dbReference>
<name>A0A927F4P5_9ACTN</name>
<dbReference type="Proteomes" id="UP000632289">
    <property type="component" value="Unassembled WGS sequence"/>
</dbReference>
<evidence type="ECO:0000256" key="2">
    <source>
        <dbReference type="PROSITE-ProRule" id="PRU00335"/>
    </source>
</evidence>
<dbReference type="PANTHER" id="PTHR30055">
    <property type="entry name" value="HTH-TYPE TRANSCRIPTIONAL REGULATOR RUTR"/>
    <property type="match status" value="1"/>
</dbReference>
<reference evidence="5" key="1">
    <citation type="submission" date="2020-09" db="EMBL/GenBank/DDBJ databases">
        <title>Secondary metabolite and genome analysis of marine Streptomyces chumphonensis KK1-2T.</title>
        <authorList>
            <person name="Phongsopitanun W."/>
            <person name="Kanchanasin P."/>
            <person name="Pittayakhajonwut P."/>
            <person name="Suwanborirux K."/>
            <person name="Tanasupawat S."/>
        </authorList>
    </citation>
    <scope>NUCLEOTIDE SEQUENCE</scope>
    <source>
        <strain evidence="5">KK1-2</strain>
    </source>
</reference>
<dbReference type="AlphaFoldDB" id="A0A927F4P5"/>
<feature type="region of interest" description="Disordered" evidence="3">
    <location>
        <begin position="207"/>
        <end position="233"/>
    </location>
</feature>
<proteinExistence type="predicted"/>
<gene>
    <name evidence="5" type="ORF">IF129_22460</name>
</gene>
<dbReference type="PANTHER" id="PTHR30055:SF160">
    <property type="entry name" value="TRANSCRIPTIONAL REGULATORY PROTEIN (PROBABLY ASNC-FAMILY)-RELATED"/>
    <property type="match status" value="1"/>
</dbReference>
<dbReference type="Gene3D" id="1.10.357.10">
    <property type="entry name" value="Tetracycline Repressor, domain 2"/>
    <property type="match status" value="1"/>
</dbReference>
<protein>
    <submittedName>
        <fullName evidence="5">TetR/AcrR family transcriptional regulator</fullName>
    </submittedName>
</protein>
<dbReference type="Pfam" id="PF19344">
    <property type="entry name" value="TetR_C_32"/>
    <property type="match status" value="1"/>
</dbReference>
<organism evidence="5 6">
    <name type="scientific">Streptomyces chumphonensis</name>
    <dbReference type="NCBI Taxonomy" id="1214925"/>
    <lineage>
        <taxon>Bacteria</taxon>
        <taxon>Bacillati</taxon>
        <taxon>Actinomycetota</taxon>
        <taxon>Actinomycetes</taxon>
        <taxon>Kitasatosporales</taxon>
        <taxon>Streptomycetaceae</taxon>
        <taxon>Streptomyces</taxon>
    </lineage>
</organism>
<comment type="caution">
    <text evidence="5">The sequence shown here is derived from an EMBL/GenBank/DDBJ whole genome shotgun (WGS) entry which is preliminary data.</text>
</comment>
<dbReference type="InterPro" id="IPR001647">
    <property type="entry name" value="HTH_TetR"/>
</dbReference>
<dbReference type="RefSeq" id="WP_191211604.1">
    <property type="nucleotide sequence ID" value="NZ_BAABKL010000002.1"/>
</dbReference>
<dbReference type="InterPro" id="IPR036271">
    <property type="entry name" value="Tet_transcr_reg_TetR-rel_C_sf"/>
</dbReference>